<evidence type="ECO:0000313" key="3">
    <source>
        <dbReference type="Proteomes" id="UP001328107"/>
    </source>
</evidence>
<feature type="transmembrane region" description="Helical" evidence="1">
    <location>
        <begin position="202"/>
        <end position="227"/>
    </location>
</feature>
<keyword evidence="1" id="KW-1133">Transmembrane helix</keyword>
<dbReference type="EMBL" id="BTRK01000002">
    <property type="protein sequence ID" value="GMR36417.1"/>
    <property type="molecule type" value="Genomic_DNA"/>
</dbReference>
<evidence type="ECO:0000313" key="2">
    <source>
        <dbReference type="EMBL" id="GMR36417.1"/>
    </source>
</evidence>
<reference evidence="3" key="1">
    <citation type="submission" date="2022-10" db="EMBL/GenBank/DDBJ databases">
        <title>Genome assembly of Pristionchus species.</title>
        <authorList>
            <person name="Yoshida K."/>
            <person name="Sommer R.J."/>
        </authorList>
    </citation>
    <scope>NUCLEOTIDE SEQUENCE [LARGE SCALE GENOMIC DNA]</scope>
    <source>
        <strain evidence="3">RS5460</strain>
    </source>
</reference>
<protein>
    <submittedName>
        <fullName evidence="2">Uncharacterized protein</fullName>
    </submittedName>
</protein>
<gene>
    <name evidence="2" type="ORF">PMAYCL1PPCAC_06612</name>
</gene>
<keyword evidence="1" id="KW-0812">Transmembrane</keyword>
<keyword evidence="3" id="KW-1185">Reference proteome</keyword>
<comment type="caution">
    <text evidence="2">The sequence shown here is derived from an EMBL/GenBank/DDBJ whole genome shotgun (WGS) entry which is preliminary data.</text>
</comment>
<sequence length="247" mass="27552">MRYGFASYYSFLECSLWMQSHLRIGRIILAVSICAFNAECSVCKPVGWTPSDRDGYCLNQNKLQNKEQVSKVLDSHHCENITENENYHPCIFSSSQSCAVVFTNFGWISGCIPDDHGVFIEYSMNSSKHLMEPVKATYRQTFSVGSFCKSRSEEPKCANTTVLSKASYLPATVCCCKTSACTDGLLRLWGEDKMHSLSSKSMVTMGIVGTLGIVQAVMLSTALIALFHDYYSRYKVRVVIGEAEKAK</sequence>
<accession>A0AAN4ZES2</accession>
<dbReference type="Proteomes" id="UP001328107">
    <property type="component" value="Unassembled WGS sequence"/>
</dbReference>
<organism evidence="2 3">
    <name type="scientific">Pristionchus mayeri</name>
    <dbReference type="NCBI Taxonomy" id="1317129"/>
    <lineage>
        <taxon>Eukaryota</taxon>
        <taxon>Metazoa</taxon>
        <taxon>Ecdysozoa</taxon>
        <taxon>Nematoda</taxon>
        <taxon>Chromadorea</taxon>
        <taxon>Rhabditida</taxon>
        <taxon>Rhabditina</taxon>
        <taxon>Diplogasteromorpha</taxon>
        <taxon>Diplogasteroidea</taxon>
        <taxon>Neodiplogasteridae</taxon>
        <taxon>Pristionchus</taxon>
    </lineage>
</organism>
<name>A0AAN4ZES2_9BILA</name>
<evidence type="ECO:0000256" key="1">
    <source>
        <dbReference type="SAM" id="Phobius"/>
    </source>
</evidence>
<dbReference type="AlphaFoldDB" id="A0AAN4ZES2"/>
<keyword evidence="1" id="KW-0472">Membrane</keyword>
<proteinExistence type="predicted"/>